<dbReference type="EMBL" id="CP002345">
    <property type="protein sequence ID" value="ADQ78668.1"/>
    <property type="molecule type" value="Genomic_DNA"/>
</dbReference>
<dbReference type="InterPro" id="IPR001610">
    <property type="entry name" value="PAC"/>
</dbReference>
<dbReference type="HOGENOM" id="CLU_547308_0_0_10"/>
<evidence type="ECO:0000256" key="2">
    <source>
        <dbReference type="ARBA" id="ARBA00004651"/>
    </source>
</evidence>
<dbReference type="AlphaFoldDB" id="E4T1S4"/>
<dbReference type="PANTHER" id="PTHR43304">
    <property type="entry name" value="PHYTOCHROME-LIKE PROTEIN CPH1"/>
    <property type="match status" value="1"/>
</dbReference>
<evidence type="ECO:0000313" key="15">
    <source>
        <dbReference type="EMBL" id="ADQ78668.1"/>
    </source>
</evidence>
<dbReference type="CDD" id="cd12912">
    <property type="entry name" value="PDC2_MCP_like"/>
    <property type="match status" value="1"/>
</dbReference>
<feature type="domain" description="PAC" evidence="14">
    <location>
        <begin position="407"/>
        <end position="459"/>
    </location>
</feature>
<gene>
    <name evidence="15" type="ordered locus">Palpr_0509</name>
</gene>
<keyword evidence="5" id="KW-0597">Phosphoprotein</keyword>
<organism evidence="15 16">
    <name type="scientific">Paludibacter propionicigenes (strain DSM 17365 / JCM 13257 / WB4)</name>
    <dbReference type="NCBI Taxonomy" id="694427"/>
    <lineage>
        <taxon>Bacteria</taxon>
        <taxon>Pseudomonadati</taxon>
        <taxon>Bacteroidota</taxon>
        <taxon>Bacteroidia</taxon>
        <taxon>Bacteroidales</taxon>
        <taxon>Paludibacteraceae</taxon>
        <taxon>Paludibacter</taxon>
    </lineage>
</organism>
<dbReference type="GO" id="GO:0004673">
    <property type="term" value="F:protein histidine kinase activity"/>
    <property type="evidence" value="ECO:0007669"/>
    <property type="project" value="UniProtKB-EC"/>
</dbReference>
<dbReference type="OrthoDB" id="9796457at2"/>
<dbReference type="PANTHER" id="PTHR43304:SF1">
    <property type="entry name" value="PAC DOMAIN-CONTAINING PROTEIN"/>
    <property type="match status" value="1"/>
</dbReference>
<feature type="transmembrane region" description="Helical" evidence="12">
    <location>
        <begin position="6"/>
        <end position="26"/>
    </location>
</feature>
<reference key="1">
    <citation type="submission" date="2010-11" db="EMBL/GenBank/DDBJ databases">
        <title>The complete genome of Paludibacter propionicigenes DSM 17365.</title>
        <authorList>
            <consortium name="US DOE Joint Genome Institute (JGI-PGF)"/>
            <person name="Lucas S."/>
            <person name="Copeland A."/>
            <person name="Lapidus A."/>
            <person name="Bruce D."/>
            <person name="Goodwin L."/>
            <person name="Pitluck S."/>
            <person name="Kyrpides N."/>
            <person name="Mavromatis K."/>
            <person name="Ivanova N."/>
            <person name="Munk A.C."/>
            <person name="Brettin T."/>
            <person name="Detter J.C."/>
            <person name="Han C."/>
            <person name="Tapia R."/>
            <person name="Land M."/>
            <person name="Hauser L."/>
            <person name="Markowitz V."/>
            <person name="Cheng J.-F."/>
            <person name="Hugenholtz P."/>
            <person name="Woyke T."/>
            <person name="Wu D."/>
            <person name="Gronow S."/>
            <person name="Wellnitz S."/>
            <person name="Brambilla E."/>
            <person name="Klenk H.-P."/>
            <person name="Eisen J.A."/>
        </authorList>
    </citation>
    <scope>NUCLEOTIDE SEQUENCE</scope>
    <source>
        <strain>WB4</strain>
    </source>
</reference>
<feature type="transmembrane region" description="Helical" evidence="12">
    <location>
        <begin position="291"/>
        <end position="314"/>
    </location>
</feature>
<dbReference type="InterPro" id="IPR033479">
    <property type="entry name" value="dCache_1"/>
</dbReference>
<keyword evidence="4" id="KW-1003">Cell membrane</keyword>
<evidence type="ECO:0000259" key="13">
    <source>
        <dbReference type="PROSITE" id="PS50112"/>
    </source>
</evidence>
<dbReference type="PROSITE" id="PS50113">
    <property type="entry name" value="PAC"/>
    <property type="match status" value="1"/>
</dbReference>
<dbReference type="SUPFAM" id="SSF55785">
    <property type="entry name" value="PYP-like sensor domain (PAS domain)"/>
    <property type="match status" value="1"/>
</dbReference>
<dbReference type="InterPro" id="IPR000014">
    <property type="entry name" value="PAS"/>
</dbReference>
<evidence type="ECO:0000256" key="6">
    <source>
        <dbReference type="ARBA" id="ARBA00022679"/>
    </source>
</evidence>
<evidence type="ECO:0000256" key="8">
    <source>
        <dbReference type="ARBA" id="ARBA00022777"/>
    </source>
</evidence>
<evidence type="ECO:0000256" key="1">
    <source>
        <dbReference type="ARBA" id="ARBA00000085"/>
    </source>
</evidence>
<protein>
    <recommendedName>
        <fullName evidence="3">histidine kinase</fullName>
        <ecNumber evidence="3">2.7.13.3</ecNumber>
    </recommendedName>
</protein>
<dbReference type="Pfam" id="PF13426">
    <property type="entry name" value="PAS_9"/>
    <property type="match status" value="1"/>
</dbReference>
<evidence type="ECO:0000313" key="16">
    <source>
        <dbReference type="Proteomes" id="UP000008718"/>
    </source>
</evidence>
<evidence type="ECO:0000256" key="7">
    <source>
        <dbReference type="ARBA" id="ARBA00022692"/>
    </source>
</evidence>
<dbReference type="NCBIfam" id="TIGR00229">
    <property type="entry name" value="sensory_box"/>
    <property type="match status" value="1"/>
</dbReference>
<evidence type="ECO:0000256" key="12">
    <source>
        <dbReference type="SAM" id="Phobius"/>
    </source>
</evidence>
<dbReference type="CDD" id="cd00130">
    <property type="entry name" value="PAS"/>
    <property type="match status" value="1"/>
</dbReference>
<dbReference type="InterPro" id="IPR000700">
    <property type="entry name" value="PAS-assoc_C"/>
</dbReference>
<keyword evidence="9 12" id="KW-1133">Transmembrane helix</keyword>
<dbReference type="GO" id="GO:0005886">
    <property type="term" value="C:plasma membrane"/>
    <property type="evidence" value="ECO:0007669"/>
    <property type="project" value="UniProtKB-SubCell"/>
</dbReference>
<dbReference type="STRING" id="694427.Palpr_0509"/>
<dbReference type="PROSITE" id="PS50112">
    <property type="entry name" value="PAS"/>
    <property type="match status" value="1"/>
</dbReference>
<keyword evidence="10 12" id="KW-0472">Membrane</keyword>
<dbReference type="eggNOG" id="COG2202">
    <property type="taxonomic scope" value="Bacteria"/>
</dbReference>
<dbReference type="Proteomes" id="UP000008718">
    <property type="component" value="Chromosome"/>
</dbReference>
<evidence type="ECO:0000256" key="3">
    <source>
        <dbReference type="ARBA" id="ARBA00012438"/>
    </source>
</evidence>
<keyword evidence="6" id="KW-0808">Transferase</keyword>
<evidence type="ECO:0000256" key="9">
    <source>
        <dbReference type="ARBA" id="ARBA00022989"/>
    </source>
</evidence>
<keyword evidence="16" id="KW-1185">Reference proteome</keyword>
<keyword evidence="8" id="KW-0418">Kinase</keyword>
<evidence type="ECO:0000256" key="5">
    <source>
        <dbReference type="ARBA" id="ARBA00022553"/>
    </source>
</evidence>
<keyword evidence="7 12" id="KW-0812">Transmembrane</keyword>
<dbReference type="InterPro" id="IPR052162">
    <property type="entry name" value="Sensor_kinase/Photoreceptor"/>
</dbReference>
<dbReference type="RefSeq" id="WP_013444037.1">
    <property type="nucleotide sequence ID" value="NC_014734.1"/>
</dbReference>
<evidence type="ECO:0000256" key="11">
    <source>
        <dbReference type="SAM" id="Coils"/>
    </source>
</evidence>
<dbReference type="SMART" id="SM00086">
    <property type="entry name" value="PAC"/>
    <property type="match status" value="1"/>
</dbReference>
<keyword evidence="11" id="KW-0175">Coiled coil</keyword>
<dbReference type="KEGG" id="ppn:Palpr_0509"/>
<dbReference type="Pfam" id="PF02743">
    <property type="entry name" value="dCache_1"/>
    <property type="match status" value="1"/>
</dbReference>
<dbReference type="Gene3D" id="3.30.450.20">
    <property type="entry name" value="PAS domain"/>
    <property type="match status" value="2"/>
</dbReference>
<sequence>MKTKKAFWIVLIVFGAICAFLFYVFYNEARLAAIKNTNETQMVHARVTARGIQGYFETWIGLLDALSRVEAVADNTAEGKHLMKVLYDTHIHEITAITRVNEKGVILYTTFDNKLIGRDISADKHISMLLKNRKTLISDVFETPEGVKGIAVHVPIFKGTTFKGSVSVLINYRNVTSHFLNEIKIGKTGHAWVVSRNGIELFSQNPKFIGKSMYENLKDFPTFIPMANEMLKGRQGYATYQYDRANGHKMKLSTKLAVYVPVHLRNTFWSIVVVTNEDEVLKGLVSFRNKLLIVIITFFVFGMVFIAYGTKGWLIVKEEEKRKKTEAQLKESEEKYRNIYDHALEGMFQLSLYGDIIHCNNAMAKILGFESVQEFFDLGITSWDQIWINENEQYAFLSKLERHKVVLEFESQCRRKDNEIIWISTNTRVVYDKDGKKLYYEGFAMDITKRKENELIIQKKIEELQWYYDIAISRELKMVELKKEINELLKKMGKEGKY</sequence>
<dbReference type="InterPro" id="IPR035965">
    <property type="entry name" value="PAS-like_dom_sf"/>
</dbReference>
<comment type="catalytic activity">
    <reaction evidence="1">
        <text>ATP + protein L-histidine = ADP + protein N-phospho-L-histidine.</text>
        <dbReference type="EC" id="2.7.13.3"/>
    </reaction>
</comment>
<feature type="domain" description="PAS" evidence="13">
    <location>
        <begin position="332"/>
        <end position="370"/>
    </location>
</feature>
<feature type="coiled-coil region" evidence="11">
    <location>
        <begin position="315"/>
        <end position="342"/>
    </location>
</feature>
<accession>E4T1S4</accession>
<evidence type="ECO:0000259" key="14">
    <source>
        <dbReference type="PROSITE" id="PS50113"/>
    </source>
</evidence>
<comment type="subcellular location">
    <subcellularLocation>
        <location evidence="2">Cell membrane</location>
        <topology evidence="2">Multi-pass membrane protein</topology>
    </subcellularLocation>
</comment>
<name>E4T1S4_PALPW</name>
<dbReference type="EC" id="2.7.13.3" evidence="3"/>
<evidence type="ECO:0000256" key="10">
    <source>
        <dbReference type="ARBA" id="ARBA00023136"/>
    </source>
</evidence>
<reference evidence="15 16" key="2">
    <citation type="journal article" date="2011" name="Stand. Genomic Sci.">
        <title>Complete genome sequence of Paludibacter propionicigenes type strain (WB4).</title>
        <authorList>
            <person name="Gronow S."/>
            <person name="Munk C."/>
            <person name="Lapidus A."/>
            <person name="Nolan M."/>
            <person name="Lucas S."/>
            <person name="Hammon N."/>
            <person name="Deshpande S."/>
            <person name="Cheng J.F."/>
            <person name="Tapia R."/>
            <person name="Han C."/>
            <person name="Goodwin L."/>
            <person name="Pitluck S."/>
            <person name="Liolios K."/>
            <person name="Ivanova N."/>
            <person name="Mavromatis K."/>
            <person name="Mikhailova N."/>
            <person name="Pati A."/>
            <person name="Chen A."/>
            <person name="Palaniappan K."/>
            <person name="Land M."/>
            <person name="Hauser L."/>
            <person name="Chang Y.J."/>
            <person name="Jeffries C.D."/>
            <person name="Brambilla E."/>
            <person name="Rohde M."/>
            <person name="Goker M."/>
            <person name="Detter J.C."/>
            <person name="Woyke T."/>
            <person name="Bristow J."/>
            <person name="Eisen J.A."/>
            <person name="Markowitz V."/>
            <person name="Hugenholtz P."/>
            <person name="Kyrpides N.C."/>
            <person name="Klenk H.P."/>
        </authorList>
    </citation>
    <scope>NUCLEOTIDE SEQUENCE [LARGE SCALE GENOMIC DNA]</scope>
    <source>
        <strain evidence="16">DSM 17365 / JCM 13257 / WB4</strain>
    </source>
</reference>
<evidence type="ECO:0000256" key="4">
    <source>
        <dbReference type="ARBA" id="ARBA00022475"/>
    </source>
</evidence>
<proteinExistence type="predicted"/>